<evidence type="ECO:0000313" key="1">
    <source>
        <dbReference type="EMBL" id="RXK85463.1"/>
    </source>
</evidence>
<reference evidence="1 2" key="1">
    <citation type="submission" date="2019-01" db="EMBL/GenBank/DDBJ databases">
        <title>Filimonas sp. strain TTM-71.</title>
        <authorList>
            <person name="Chen W.-M."/>
        </authorList>
    </citation>
    <scope>NUCLEOTIDE SEQUENCE [LARGE SCALE GENOMIC DNA]</scope>
    <source>
        <strain evidence="1 2">TTM-71</strain>
    </source>
</reference>
<dbReference type="AlphaFoldDB" id="A0A4Q1DA94"/>
<gene>
    <name evidence="1" type="ORF">ESB13_01170</name>
</gene>
<dbReference type="Proteomes" id="UP000290545">
    <property type="component" value="Unassembled WGS sequence"/>
</dbReference>
<protein>
    <submittedName>
        <fullName evidence="1">Uncharacterized protein</fullName>
    </submittedName>
</protein>
<dbReference type="EMBL" id="SDHZ01000001">
    <property type="protein sequence ID" value="RXK85463.1"/>
    <property type="molecule type" value="Genomic_DNA"/>
</dbReference>
<name>A0A4Q1DA94_9BACT</name>
<sequence>MPTITLSVKDENFAGKVLQEVLIGFHSETVTIRDIIEARVLQEVEAYNQKQPQYFNGLVQPADAEKTVNGYQLRNKVVIDPEKQVYVALDAFQKNGFFVLVDTLQCSSLNDKVRLHADTRISFIKLTPLVGG</sequence>
<dbReference type="RefSeq" id="WP_129001215.1">
    <property type="nucleotide sequence ID" value="NZ_SDHZ01000001.1"/>
</dbReference>
<dbReference type="OrthoDB" id="214814at2"/>
<organism evidence="1 2">
    <name type="scientific">Filimonas effusa</name>
    <dbReference type="NCBI Taxonomy" id="2508721"/>
    <lineage>
        <taxon>Bacteria</taxon>
        <taxon>Pseudomonadati</taxon>
        <taxon>Bacteroidota</taxon>
        <taxon>Chitinophagia</taxon>
        <taxon>Chitinophagales</taxon>
        <taxon>Chitinophagaceae</taxon>
        <taxon>Filimonas</taxon>
    </lineage>
</organism>
<comment type="caution">
    <text evidence="1">The sequence shown here is derived from an EMBL/GenBank/DDBJ whole genome shotgun (WGS) entry which is preliminary data.</text>
</comment>
<keyword evidence="2" id="KW-1185">Reference proteome</keyword>
<evidence type="ECO:0000313" key="2">
    <source>
        <dbReference type="Proteomes" id="UP000290545"/>
    </source>
</evidence>
<proteinExistence type="predicted"/>
<accession>A0A4Q1DA94</accession>